<dbReference type="KEGG" id="fbl:Fbal_2940"/>
<evidence type="ECO:0008006" key="3">
    <source>
        <dbReference type="Google" id="ProtNLM"/>
    </source>
</evidence>
<dbReference type="Gene3D" id="1.20.58.320">
    <property type="entry name" value="TPR-like"/>
    <property type="match status" value="1"/>
</dbReference>
<organism evidence="1 2">
    <name type="scientific">Ferrimonas balearica (strain DSM 9799 / CCM 4581 / KCTC 23876 / PAT)</name>
    <dbReference type="NCBI Taxonomy" id="550540"/>
    <lineage>
        <taxon>Bacteria</taxon>
        <taxon>Pseudomonadati</taxon>
        <taxon>Pseudomonadota</taxon>
        <taxon>Gammaproteobacteria</taxon>
        <taxon>Alteromonadales</taxon>
        <taxon>Ferrimonadaceae</taxon>
        <taxon>Ferrimonas</taxon>
    </lineage>
</organism>
<proteinExistence type="predicted"/>
<evidence type="ECO:0000313" key="2">
    <source>
        <dbReference type="Proteomes" id="UP000006683"/>
    </source>
</evidence>
<gene>
    <name evidence="1" type="ordered locus">Fbal_2940</name>
</gene>
<reference evidence="1 2" key="1">
    <citation type="journal article" date="2010" name="Stand. Genomic Sci.">
        <title>Complete genome sequence of Ferrimonas balearica type strain (PAT).</title>
        <authorList>
            <person name="Nolan M."/>
            <person name="Sikorski J."/>
            <person name="Davenport K."/>
            <person name="Lucas S."/>
            <person name="Glavina Del Rio T."/>
            <person name="Tice H."/>
            <person name="Cheng J."/>
            <person name="Goodwin L."/>
            <person name="Pitluck S."/>
            <person name="Liolios K."/>
            <person name="Ivanova N."/>
            <person name="Mavromatis K."/>
            <person name="Ovchinnikova G."/>
            <person name="Pati A."/>
            <person name="Chen A."/>
            <person name="Palaniappan K."/>
            <person name="Land M."/>
            <person name="Hauser L."/>
            <person name="Chang Y."/>
            <person name="Jeffries C."/>
            <person name="Tapia R."/>
            <person name="Brettin T."/>
            <person name="Detter J."/>
            <person name="Han C."/>
            <person name="Yasawong M."/>
            <person name="Rohde M."/>
            <person name="Tindall B."/>
            <person name="Goker M."/>
            <person name="Woyke T."/>
            <person name="Bristow J."/>
            <person name="Eisen J."/>
            <person name="Markowitz V."/>
            <person name="Hugenholtz P."/>
            <person name="Kyrpides N."/>
            <person name="Klenk H."/>
            <person name="Lapidus A."/>
        </authorList>
    </citation>
    <scope>NUCLEOTIDE SEQUENCE [LARGE SCALE GENOMIC DNA]</scope>
    <source>
        <strain evidence="2">DSM 9799 / CCM 4581 / KCTC 23876 / PAT</strain>
    </source>
</reference>
<accession>E1STA8</accession>
<dbReference type="STRING" id="550540.Fbal_2940"/>
<dbReference type="eggNOG" id="COG3803">
    <property type="taxonomic scope" value="Bacteria"/>
</dbReference>
<dbReference type="SUPFAM" id="SSF48452">
    <property type="entry name" value="TPR-like"/>
    <property type="match status" value="1"/>
</dbReference>
<dbReference type="InterPro" id="IPR010323">
    <property type="entry name" value="DUF924"/>
</dbReference>
<dbReference type="Pfam" id="PF06041">
    <property type="entry name" value="DUF924"/>
    <property type="match status" value="1"/>
</dbReference>
<dbReference type="Proteomes" id="UP000006683">
    <property type="component" value="Chromosome"/>
</dbReference>
<dbReference type="GeneID" id="67183163"/>
<dbReference type="InterPro" id="IPR011990">
    <property type="entry name" value="TPR-like_helical_dom_sf"/>
</dbReference>
<dbReference type="HOGENOM" id="CLU_065010_2_1_6"/>
<evidence type="ECO:0000313" key="1">
    <source>
        <dbReference type="EMBL" id="ADN77142.1"/>
    </source>
</evidence>
<dbReference type="OrthoDB" id="7593450at2"/>
<sequence length="202" mass="22769">MDREIHQVLEFWFGALTDAGLPAEPMDKLWFGASSLTDSAIAQRFGGLHQRAVQGELAHWQDTPAGRLALIILIDQFSRNLFRGEGQAFAWDGIALALCKTGIEQGVDRMLPLAHKLFFYMPLQHSEALEDQRLGEAMLERLLTGLEGAPRQKVADTLRFQRLHLEIIMRFGRFPHRNAVLGRQSSEEEEAYLADGAPRFGQ</sequence>
<dbReference type="RefSeq" id="WP_013346448.1">
    <property type="nucleotide sequence ID" value="NC_014541.1"/>
</dbReference>
<dbReference type="EMBL" id="CP002209">
    <property type="protein sequence ID" value="ADN77142.1"/>
    <property type="molecule type" value="Genomic_DNA"/>
</dbReference>
<keyword evidence="2" id="KW-1185">Reference proteome</keyword>
<protein>
    <recommendedName>
        <fullName evidence="3">Transmembrane protein</fullName>
    </recommendedName>
</protein>
<name>E1STA8_FERBD</name>
<dbReference type="Gene3D" id="1.25.40.10">
    <property type="entry name" value="Tetratricopeptide repeat domain"/>
    <property type="match status" value="1"/>
</dbReference>
<dbReference type="AlphaFoldDB" id="E1STA8"/>